<feature type="compositionally biased region" description="Low complexity" evidence="5">
    <location>
        <begin position="419"/>
        <end position="431"/>
    </location>
</feature>
<keyword evidence="8" id="KW-1185">Reference proteome</keyword>
<dbReference type="InterPro" id="IPR013083">
    <property type="entry name" value="Znf_RING/FYVE/PHD"/>
</dbReference>
<dbReference type="PROSITE" id="PS50089">
    <property type="entry name" value="ZF_RING_2"/>
    <property type="match status" value="1"/>
</dbReference>
<dbReference type="Pfam" id="PF13639">
    <property type="entry name" value="zf-RING_2"/>
    <property type="match status" value="1"/>
</dbReference>
<feature type="region of interest" description="Disordered" evidence="5">
    <location>
        <begin position="102"/>
        <end position="124"/>
    </location>
</feature>
<dbReference type="PANTHER" id="PTHR45931:SF16">
    <property type="entry name" value="RING_U-BOX SUPERFAMILY PROTEIN"/>
    <property type="match status" value="1"/>
</dbReference>
<feature type="region of interest" description="Disordered" evidence="5">
    <location>
        <begin position="1"/>
        <end position="22"/>
    </location>
</feature>
<comment type="caution">
    <text evidence="7">The sequence shown here is derived from an EMBL/GenBank/DDBJ whole genome shotgun (WGS) entry which is preliminary data.</text>
</comment>
<keyword evidence="2 4" id="KW-0863">Zinc-finger</keyword>
<gene>
    <name evidence="7" type="ORF">C2845_PM15G14090</name>
</gene>
<evidence type="ECO:0000313" key="7">
    <source>
        <dbReference type="EMBL" id="RLM73947.1"/>
    </source>
</evidence>
<dbReference type="GO" id="GO:0006511">
    <property type="term" value="P:ubiquitin-dependent protein catabolic process"/>
    <property type="evidence" value="ECO:0007669"/>
    <property type="project" value="TreeGrafter"/>
</dbReference>
<name>A0A3L6Q9S8_PANMI</name>
<dbReference type="Proteomes" id="UP000275267">
    <property type="component" value="Unassembled WGS sequence"/>
</dbReference>
<dbReference type="SMART" id="SM00184">
    <property type="entry name" value="RING"/>
    <property type="match status" value="1"/>
</dbReference>
<reference evidence="8" key="1">
    <citation type="journal article" date="2019" name="Nat. Commun.">
        <title>The genome of broomcorn millet.</title>
        <authorList>
            <person name="Zou C."/>
            <person name="Miki D."/>
            <person name="Li D."/>
            <person name="Tang Q."/>
            <person name="Xiao L."/>
            <person name="Rajput S."/>
            <person name="Deng P."/>
            <person name="Jia W."/>
            <person name="Huang R."/>
            <person name="Zhang M."/>
            <person name="Sun Y."/>
            <person name="Hu J."/>
            <person name="Fu X."/>
            <person name="Schnable P.S."/>
            <person name="Li F."/>
            <person name="Zhang H."/>
            <person name="Feng B."/>
            <person name="Zhu X."/>
            <person name="Liu R."/>
            <person name="Schnable J.C."/>
            <person name="Zhu J.-K."/>
            <person name="Zhang H."/>
        </authorList>
    </citation>
    <scope>NUCLEOTIDE SEQUENCE [LARGE SCALE GENOMIC DNA]</scope>
</reference>
<sequence length="723" mass="78372">MADMNSDQILEVPDTPDRIQQSTCPVSSSVFRRDVTMTAANPISCRRIRFKTSNNSLHGSSSQDNACSVLPAPSDTEIFFKQADVAQILAISENLQANVSLQKSDRSEISVENGKRAEKRGLDQSSSISDHISCSVTGGRSPGCCVRDGDVSEQDANHRNASFLGVGSGLPTIPVGKPRNRTCTSTTNRLKGVAGADICQGSSAGEVKGEVVTNKAIAGPSSPPCGVPQRHVGQKKLVRNGCISPSNIAKRSVKADEKQEMCSPSRHLHHPHPQLDAFDRSNVIDLTDNSPIMTRQRYAMNDKLISGFNLDTRAAKKLRTDRAGKTLIPQSAYHANSSNCSEIGLSGRNKGKEISDSDQIGEANLRRVSLTAAGSSVVNNNSSNMDVDQGWRTTHNHTSKLPISLMGKLTCSSQRESESSASSSQDHGSGATIMASDRMGTKTIMIGRGRRKHASTSSHPGESSSAHDEPGASFVSPPKIIAGRNRTSHRHDIPVITIDDITPEARSSSSGYSNGTSVDPTIQAQLESDELLARQLQEQLYNESPRFAPTEEMDAIVAMSLQHEEDTHQTSRSVRRFPNNSRGARASRFSYRNAIRAELATSNMISRLQNSASITSGLRAVLGRYPGAARIQPNIDLNDYDALLALDENNHQHTGASESQINNLPQSVVQSNSIEEPCAVCLENPSVGDTIRHLPCFHKFHKECIDEWLRRKKLCPICKSGIR</sequence>
<dbReference type="PANTHER" id="PTHR45931">
    <property type="entry name" value="SI:CH211-59O9.10"/>
    <property type="match status" value="1"/>
</dbReference>
<organism evidence="7 8">
    <name type="scientific">Panicum miliaceum</name>
    <name type="common">Proso millet</name>
    <name type="synonym">Broomcorn millet</name>
    <dbReference type="NCBI Taxonomy" id="4540"/>
    <lineage>
        <taxon>Eukaryota</taxon>
        <taxon>Viridiplantae</taxon>
        <taxon>Streptophyta</taxon>
        <taxon>Embryophyta</taxon>
        <taxon>Tracheophyta</taxon>
        <taxon>Spermatophyta</taxon>
        <taxon>Magnoliopsida</taxon>
        <taxon>Liliopsida</taxon>
        <taxon>Poales</taxon>
        <taxon>Poaceae</taxon>
        <taxon>PACMAD clade</taxon>
        <taxon>Panicoideae</taxon>
        <taxon>Panicodae</taxon>
        <taxon>Paniceae</taxon>
        <taxon>Panicinae</taxon>
        <taxon>Panicum</taxon>
        <taxon>Panicum sect. Panicum</taxon>
    </lineage>
</organism>
<evidence type="ECO:0000256" key="3">
    <source>
        <dbReference type="ARBA" id="ARBA00022833"/>
    </source>
</evidence>
<keyword evidence="1" id="KW-0479">Metal-binding</keyword>
<protein>
    <recommendedName>
        <fullName evidence="6">RING-type domain-containing protein</fullName>
    </recommendedName>
</protein>
<dbReference type="FunFam" id="3.30.40.10:FF:000594">
    <property type="entry name" value="RING/U-box superfamily protein"/>
    <property type="match status" value="1"/>
</dbReference>
<accession>A0A3L6Q9S8</accession>
<evidence type="ECO:0000256" key="5">
    <source>
        <dbReference type="SAM" id="MobiDB-lite"/>
    </source>
</evidence>
<evidence type="ECO:0000259" key="6">
    <source>
        <dbReference type="PROSITE" id="PS50089"/>
    </source>
</evidence>
<feature type="region of interest" description="Disordered" evidence="5">
    <location>
        <begin position="563"/>
        <end position="582"/>
    </location>
</feature>
<evidence type="ECO:0000256" key="4">
    <source>
        <dbReference type="PROSITE-ProRule" id="PRU00175"/>
    </source>
</evidence>
<dbReference type="SUPFAM" id="SSF57850">
    <property type="entry name" value="RING/U-box"/>
    <property type="match status" value="1"/>
</dbReference>
<evidence type="ECO:0000313" key="8">
    <source>
        <dbReference type="Proteomes" id="UP000275267"/>
    </source>
</evidence>
<dbReference type="GO" id="GO:0005634">
    <property type="term" value="C:nucleus"/>
    <property type="evidence" value="ECO:0007669"/>
    <property type="project" value="TreeGrafter"/>
</dbReference>
<evidence type="ECO:0000256" key="1">
    <source>
        <dbReference type="ARBA" id="ARBA00022723"/>
    </source>
</evidence>
<proteinExistence type="predicted"/>
<dbReference type="Gene3D" id="3.30.40.10">
    <property type="entry name" value="Zinc/RING finger domain, C3HC4 (zinc finger)"/>
    <property type="match status" value="1"/>
</dbReference>
<feature type="compositionally biased region" description="Polar residues" evidence="5">
    <location>
        <begin position="455"/>
        <end position="464"/>
    </location>
</feature>
<evidence type="ECO:0000256" key="2">
    <source>
        <dbReference type="ARBA" id="ARBA00022771"/>
    </source>
</evidence>
<dbReference type="AlphaFoldDB" id="A0A3L6Q9S8"/>
<feature type="domain" description="RING-type" evidence="6">
    <location>
        <begin position="678"/>
        <end position="719"/>
    </location>
</feature>
<dbReference type="OrthoDB" id="8062037at2759"/>
<feature type="compositionally biased region" description="Basic and acidic residues" evidence="5">
    <location>
        <begin position="103"/>
        <end position="122"/>
    </location>
</feature>
<feature type="region of interest" description="Disordered" evidence="5">
    <location>
        <begin position="376"/>
        <end position="478"/>
    </location>
</feature>
<dbReference type="InterPro" id="IPR001841">
    <property type="entry name" value="Znf_RING"/>
</dbReference>
<dbReference type="STRING" id="4540.A0A3L6Q9S8"/>
<keyword evidence="3" id="KW-0862">Zinc</keyword>
<dbReference type="InterPro" id="IPR051834">
    <property type="entry name" value="RING_finger_E3_ligase"/>
</dbReference>
<dbReference type="GO" id="GO:0008270">
    <property type="term" value="F:zinc ion binding"/>
    <property type="evidence" value="ECO:0007669"/>
    <property type="project" value="UniProtKB-KW"/>
</dbReference>
<dbReference type="GO" id="GO:0061630">
    <property type="term" value="F:ubiquitin protein ligase activity"/>
    <property type="evidence" value="ECO:0007669"/>
    <property type="project" value="TreeGrafter"/>
</dbReference>
<dbReference type="EMBL" id="PQIB02000013">
    <property type="protein sequence ID" value="RLM73947.1"/>
    <property type="molecule type" value="Genomic_DNA"/>
</dbReference>